<dbReference type="Proteomes" id="UP000265520">
    <property type="component" value="Unassembled WGS sequence"/>
</dbReference>
<proteinExistence type="predicted"/>
<evidence type="ECO:0000313" key="1">
    <source>
        <dbReference type="EMBL" id="MCI56860.1"/>
    </source>
</evidence>
<dbReference type="EMBL" id="LXQA010519513">
    <property type="protein sequence ID" value="MCI56860.1"/>
    <property type="molecule type" value="Genomic_DNA"/>
</dbReference>
<feature type="non-terminal residue" evidence="1">
    <location>
        <position position="66"/>
    </location>
</feature>
<sequence>MAFSLVMIRAQALRPNMMSNGGIMWNAGEKWMWRSGGDRVLAGVASVGTWRMIILVMSVGRSMINK</sequence>
<name>A0A392T9L5_9FABA</name>
<evidence type="ECO:0000313" key="2">
    <source>
        <dbReference type="Proteomes" id="UP000265520"/>
    </source>
</evidence>
<comment type="caution">
    <text evidence="1">The sequence shown here is derived from an EMBL/GenBank/DDBJ whole genome shotgun (WGS) entry which is preliminary data.</text>
</comment>
<protein>
    <submittedName>
        <fullName evidence="1">Uncharacterized protein</fullName>
    </submittedName>
</protein>
<organism evidence="1 2">
    <name type="scientific">Trifolium medium</name>
    <dbReference type="NCBI Taxonomy" id="97028"/>
    <lineage>
        <taxon>Eukaryota</taxon>
        <taxon>Viridiplantae</taxon>
        <taxon>Streptophyta</taxon>
        <taxon>Embryophyta</taxon>
        <taxon>Tracheophyta</taxon>
        <taxon>Spermatophyta</taxon>
        <taxon>Magnoliopsida</taxon>
        <taxon>eudicotyledons</taxon>
        <taxon>Gunneridae</taxon>
        <taxon>Pentapetalae</taxon>
        <taxon>rosids</taxon>
        <taxon>fabids</taxon>
        <taxon>Fabales</taxon>
        <taxon>Fabaceae</taxon>
        <taxon>Papilionoideae</taxon>
        <taxon>50 kb inversion clade</taxon>
        <taxon>NPAAA clade</taxon>
        <taxon>Hologalegina</taxon>
        <taxon>IRL clade</taxon>
        <taxon>Trifolieae</taxon>
        <taxon>Trifolium</taxon>
    </lineage>
</organism>
<dbReference type="AlphaFoldDB" id="A0A392T9L5"/>
<reference evidence="1 2" key="1">
    <citation type="journal article" date="2018" name="Front. Plant Sci.">
        <title>Red Clover (Trifolium pratense) and Zigzag Clover (T. medium) - A Picture of Genomic Similarities and Differences.</title>
        <authorList>
            <person name="Dluhosova J."/>
            <person name="Istvanek J."/>
            <person name="Nedelnik J."/>
            <person name="Repkova J."/>
        </authorList>
    </citation>
    <scope>NUCLEOTIDE SEQUENCE [LARGE SCALE GENOMIC DNA]</scope>
    <source>
        <strain evidence="2">cv. 10/8</strain>
        <tissue evidence="1">Leaf</tissue>
    </source>
</reference>
<accession>A0A392T9L5</accession>
<keyword evidence="2" id="KW-1185">Reference proteome</keyword>